<protein>
    <submittedName>
        <fullName evidence="2">Uncharacterized protein</fullName>
    </submittedName>
</protein>
<evidence type="ECO:0000256" key="1">
    <source>
        <dbReference type="SAM" id="MobiDB-lite"/>
    </source>
</evidence>
<dbReference type="Proteomes" id="UP000770661">
    <property type="component" value="Unassembled WGS sequence"/>
</dbReference>
<feature type="compositionally biased region" description="Basic residues" evidence="1">
    <location>
        <begin position="30"/>
        <end position="42"/>
    </location>
</feature>
<organism evidence="2 3">
    <name type="scientific">Chionoecetes opilio</name>
    <name type="common">Atlantic snow crab</name>
    <name type="synonym">Cancer opilio</name>
    <dbReference type="NCBI Taxonomy" id="41210"/>
    <lineage>
        <taxon>Eukaryota</taxon>
        <taxon>Metazoa</taxon>
        <taxon>Ecdysozoa</taxon>
        <taxon>Arthropoda</taxon>
        <taxon>Crustacea</taxon>
        <taxon>Multicrustacea</taxon>
        <taxon>Malacostraca</taxon>
        <taxon>Eumalacostraca</taxon>
        <taxon>Eucarida</taxon>
        <taxon>Decapoda</taxon>
        <taxon>Pleocyemata</taxon>
        <taxon>Brachyura</taxon>
        <taxon>Eubrachyura</taxon>
        <taxon>Majoidea</taxon>
        <taxon>Majidae</taxon>
        <taxon>Chionoecetes</taxon>
    </lineage>
</organism>
<keyword evidence="3" id="KW-1185">Reference proteome</keyword>
<dbReference type="EMBL" id="JACEEZ010000105">
    <property type="protein sequence ID" value="KAG0730532.1"/>
    <property type="molecule type" value="Genomic_DNA"/>
</dbReference>
<accession>A0A8J5D5W0</accession>
<dbReference type="AlphaFoldDB" id="A0A8J5D5W0"/>
<feature type="region of interest" description="Disordered" evidence="1">
    <location>
        <begin position="1"/>
        <end position="51"/>
    </location>
</feature>
<feature type="compositionally biased region" description="Basic and acidic residues" evidence="1">
    <location>
        <begin position="99"/>
        <end position="170"/>
    </location>
</feature>
<feature type="region of interest" description="Disordered" evidence="1">
    <location>
        <begin position="99"/>
        <end position="177"/>
    </location>
</feature>
<gene>
    <name evidence="2" type="ORF">GWK47_028064</name>
</gene>
<sequence length="228" mass="26546">MQEGQTGRRVLTAGESDLANFMGDDGRKGDMKRRRRRRRRKREGPDSEACRLPGKVSWLTVWRWRNCGEICDNSPNPSTPSLLFTIKTSAREAVNEIIKTRLSETETKTKTRPSETKTRPSETETKTRPSETKTRPSETKTKTRPSETETKTKTRPSETKTKTKPFETKTKTSHHRDRLPLQNHVPRRQNIKCYWTWLQVLRHSIGVMAAMASMQHLHHTYITMHQCF</sequence>
<comment type="caution">
    <text evidence="2">The sequence shown here is derived from an EMBL/GenBank/DDBJ whole genome shotgun (WGS) entry which is preliminary data.</text>
</comment>
<reference evidence="2" key="1">
    <citation type="submission" date="2020-07" db="EMBL/GenBank/DDBJ databases">
        <title>The High-quality genome of the commercially important snow crab, Chionoecetes opilio.</title>
        <authorList>
            <person name="Jeong J.-H."/>
            <person name="Ryu S."/>
        </authorList>
    </citation>
    <scope>NUCLEOTIDE SEQUENCE</scope>
    <source>
        <strain evidence="2">MADBK_172401_WGS</strain>
        <tissue evidence="2">Digestive gland</tissue>
    </source>
</reference>
<evidence type="ECO:0000313" key="2">
    <source>
        <dbReference type="EMBL" id="KAG0730532.1"/>
    </source>
</evidence>
<name>A0A8J5D5W0_CHIOP</name>
<evidence type="ECO:0000313" key="3">
    <source>
        <dbReference type="Proteomes" id="UP000770661"/>
    </source>
</evidence>
<proteinExistence type="predicted"/>